<sequence>MTVSTAVLQRKDMLMTPTFQANSLGAFRGCCHGDAISYTATLEATGEHAVHALLGRLREADLCLPHEAFPGDMNDQAAPGSRDYYAVLDIKEADGNWFNNLAVPTKSEFDQLREALSLRIESSDCDLGCE</sequence>
<protein>
    <submittedName>
        <fullName evidence="1">Uncharacterized protein</fullName>
    </submittedName>
</protein>
<reference evidence="1 2" key="1">
    <citation type="submission" date="2024-04" db="EMBL/GenBank/DDBJ databases">
        <title>Genomic Markers of Mycobacteria.</title>
        <authorList>
            <person name="Soliman M.S."/>
            <person name="Elkholy A."/>
            <person name="Soliman N.S."/>
            <person name="Abbas A."/>
            <person name="Khayrat S."/>
            <person name="Shawky S."/>
        </authorList>
    </citation>
    <scope>NUCLEOTIDE SEQUENCE [LARGE SCALE GENOMIC DNA]</scope>
    <source>
        <strain evidence="1 2">Egy-CU-AM5</strain>
    </source>
</reference>
<proteinExistence type="predicted"/>
<evidence type="ECO:0000313" key="1">
    <source>
        <dbReference type="EMBL" id="MEX3741912.1"/>
    </source>
</evidence>
<dbReference type="RefSeq" id="WP_131811721.1">
    <property type="nucleotide sequence ID" value="NZ_JBDLOU010000082.1"/>
</dbReference>
<gene>
    <name evidence="1" type="ORF">ABFW12_27140</name>
</gene>
<dbReference type="EMBL" id="JBDLOU010000082">
    <property type="protein sequence ID" value="MEX3741912.1"/>
    <property type="molecule type" value="Genomic_DNA"/>
</dbReference>
<name>A0ABV3VP10_9MYCO</name>
<dbReference type="Proteomes" id="UP001558474">
    <property type="component" value="Unassembled WGS sequence"/>
</dbReference>
<keyword evidence="2" id="KW-1185">Reference proteome</keyword>
<organism evidence="1 2">
    <name type="scientific">Mycolicibacterium porcinum</name>
    <dbReference type="NCBI Taxonomy" id="39693"/>
    <lineage>
        <taxon>Bacteria</taxon>
        <taxon>Bacillati</taxon>
        <taxon>Actinomycetota</taxon>
        <taxon>Actinomycetes</taxon>
        <taxon>Mycobacteriales</taxon>
        <taxon>Mycobacteriaceae</taxon>
        <taxon>Mycolicibacterium</taxon>
    </lineage>
</organism>
<evidence type="ECO:0000313" key="2">
    <source>
        <dbReference type="Proteomes" id="UP001558474"/>
    </source>
</evidence>
<comment type="caution">
    <text evidence="1">The sequence shown here is derived from an EMBL/GenBank/DDBJ whole genome shotgun (WGS) entry which is preliminary data.</text>
</comment>
<accession>A0ABV3VP10</accession>